<dbReference type="InParanoid" id="A0A5C3NMC0"/>
<name>A0A5C3NMC0_9APHY</name>
<dbReference type="Proteomes" id="UP000308197">
    <property type="component" value="Unassembled WGS sequence"/>
</dbReference>
<gene>
    <name evidence="2" type="ORF">K466DRAFT_607656</name>
</gene>
<evidence type="ECO:0000313" key="2">
    <source>
        <dbReference type="EMBL" id="TFK77819.1"/>
    </source>
</evidence>
<evidence type="ECO:0000256" key="1">
    <source>
        <dbReference type="SAM" id="MobiDB-lite"/>
    </source>
</evidence>
<feature type="region of interest" description="Disordered" evidence="1">
    <location>
        <begin position="100"/>
        <end position="197"/>
    </location>
</feature>
<protein>
    <submittedName>
        <fullName evidence="2">Uncharacterized protein</fullName>
    </submittedName>
</protein>
<feature type="compositionally biased region" description="Pro residues" evidence="1">
    <location>
        <begin position="155"/>
        <end position="164"/>
    </location>
</feature>
<accession>A0A5C3NMC0</accession>
<sequence>MHQVGGVFTPELNWRGGFPSACAGIVTQLVAITSSLRAHRAEVRALGSEAAPCWAAVFASLDGLNTLVHSLSGSYDHVATVSCAFADANVLEKTFGPPALPISHPATPPPRAKSRSPAPDWAREPSPRSSPEPRYEQHSSPPAGRSLLERIQSPPASPHRPSTPHPQYAARMSPGPYDAPSTRGRSPGPRRPFKHAPPSASKLVFLIFRQHKPAPEARILEGVIQSMLNESLKRSHDLQAFEIDSLEWSNHGNLTFKLNLNPNPSVMSLFRQRIAALFKIDLEKEPDALEVTGYKYRMSLGFRGVSCVNVFTLQPKTIEQAAEPLFKDDLWRDILRRPDTILRWDEKDEGASARLLVVEFTDDSIHSGTSLTARSIMFDNGPLKPVVMTDKHVTPQCTKCLRWGHVRGTCNATYDACARCGERHRANFHSVKASCCKN</sequence>
<feature type="compositionally biased region" description="Basic and acidic residues" evidence="1">
    <location>
        <begin position="121"/>
        <end position="137"/>
    </location>
</feature>
<dbReference type="AlphaFoldDB" id="A0A5C3NMC0"/>
<dbReference type="EMBL" id="ML213114">
    <property type="protein sequence ID" value="TFK77819.1"/>
    <property type="molecule type" value="Genomic_DNA"/>
</dbReference>
<evidence type="ECO:0000313" key="3">
    <source>
        <dbReference type="Proteomes" id="UP000308197"/>
    </source>
</evidence>
<dbReference type="STRING" id="1314778.A0A5C3NMC0"/>
<organism evidence="2 3">
    <name type="scientific">Polyporus arcularius HHB13444</name>
    <dbReference type="NCBI Taxonomy" id="1314778"/>
    <lineage>
        <taxon>Eukaryota</taxon>
        <taxon>Fungi</taxon>
        <taxon>Dikarya</taxon>
        <taxon>Basidiomycota</taxon>
        <taxon>Agaricomycotina</taxon>
        <taxon>Agaricomycetes</taxon>
        <taxon>Polyporales</taxon>
        <taxon>Polyporaceae</taxon>
        <taxon>Polyporus</taxon>
    </lineage>
</organism>
<keyword evidence="3" id="KW-1185">Reference proteome</keyword>
<proteinExistence type="predicted"/>
<reference evidence="2 3" key="1">
    <citation type="journal article" date="2019" name="Nat. Ecol. Evol.">
        <title>Megaphylogeny resolves global patterns of mushroom evolution.</title>
        <authorList>
            <person name="Varga T."/>
            <person name="Krizsan K."/>
            <person name="Foldi C."/>
            <person name="Dima B."/>
            <person name="Sanchez-Garcia M."/>
            <person name="Sanchez-Ramirez S."/>
            <person name="Szollosi G.J."/>
            <person name="Szarkandi J.G."/>
            <person name="Papp V."/>
            <person name="Albert L."/>
            <person name="Andreopoulos W."/>
            <person name="Angelini C."/>
            <person name="Antonin V."/>
            <person name="Barry K.W."/>
            <person name="Bougher N.L."/>
            <person name="Buchanan P."/>
            <person name="Buyck B."/>
            <person name="Bense V."/>
            <person name="Catcheside P."/>
            <person name="Chovatia M."/>
            <person name="Cooper J."/>
            <person name="Damon W."/>
            <person name="Desjardin D."/>
            <person name="Finy P."/>
            <person name="Geml J."/>
            <person name="Haridas S."/>
            <person name="Hughes K."/>
            <person name="Justo A."/>
            <person name="Karasinski D."/>
            <person name="Kautmanova I."/>
            <person name="Kiss B."/>
            <person name="Kocsube S."/>
            <person name="Kotiranta H."/>
            <person name="LaButti K.M."/>
            <person name="Lechner B.E."/>
            <person name="Liimatainen K."/>
            <person name="Lipzen A."/>
            <person name="Lukacs Z."/>
            <person name="Mihaltcheva S."/>
            <person name="Morgado L.N."/>
            <person name="Niskanen T."/>
            <person name="Noordeloos M.E."/>
            <person name="Ohm R.A."/>
            <person name="Ortiz-Santana B."/>
            <person name="Ovrebo C."/>
            <person name="Racz N."/>
            <person name="Riley R."/>
            <person name="Savchenko A."/>
            <person name="Shiryaev A."/>
            <person name="Soop K."/>
            <person name="Spirin V."/>
            <person name="Szebenyi C."/>
            <person name="Tomsovsky M."/>
            <person name="Tulloss R.E."/>
            <person name="Uehling J."/>
            <person name="Grigoriev I.V."/>
            <person name="Vagvolgyi C."/>
            <person name="Papp T."/>
            <person name="Martin F.M."/>
            <person name="Miettinen O."/>
            <person name="Hibbett D.S."/>
            <person name="Nagy L.G."/>
        </authorList>
    </citation>
    <scope>NUCLEOTIDE SEQUENCE [LARGE SCALE GENOMIC DNA]</scope>
    <source>
        <strain evidence="2 3">HHB13444</strain>
    </source>
</reference>